<dbReference type="Proteomes" id="UP001589605">
    <property type="component" value="Unassembled WGS sequence"/>
</dbReference>
<accession>A0ABV5F2D1</accession>
<gene>
    <name evidence="1" type="ORF">ACFFVB_10945</name>
</gene>
<keyword evidence="2" id="KW-1185">Reference proteome</keyword>
<organism evidence="1 2">
    <name type="scientific">Formosa undariae</name>
    <dbReference type="NCBI Taxonomy" id="1325436"/>
    <lineage>
        <taxon>Bacteria</taxon>
        <taxon>Pseudomonadati</taxon>
        <taxon>Bacteroidota</taxon>
        <taxon>Flavobacteriia</taxon>
        <taxon>Flavobacteriales</taxon>
        <taxon>Flavobacteriaceae</taxon>
        <taxon>Formosa</taxon>
    </lineage>
</organism>
<dbReference type="PROSITE" id="PS51257">
    <property type="entry name" value="PROKAR_LIPOPROTEIN"/>
    <property type="match status" value="1"/>
</dbReference>
<protein>
    <recommendedName>
        <fullName evidence="3">Alpha/beta hydrolase</fullName>
    </recommendedName>
</protein>
<dbReference type="EMBL" id="JBHMEZ010000012">
    <property type="protein sequence ID" value="MFB9053592.1"/>
    <property type="molecule type" value="Genomic_DNA"/>
</dbReference>
<dbReference type="Gene3D" id="3.40.50.1820">
    <property type="entry name" value="alpha/beta hydrolase"/>
    <property type="match status" value="1"/>
</dbReference>
<reference evidence="1 2" key="1">
    <citation type="submission" date="2024-09" db="EMBL/GenBank/DDBJ databases">
        <authorList>
            <person name="Sun Q."/>
            <person name="Mori K."/>
        </authorList>
    </citation>
    <scope>NUCLEOTIDE SEQUENCE [LARGE SCALE GENOMIC DNA]</scope>
    <source>
        <strain evidence="1 2">CECT 8286</strain>
    </source>
</reference>
<dbReference type="InterPro" id="IPR029058">
    <property type="entry name" value="AB_hydrolase_fold"/>
</dbReference>
<dbReference type="SUPFAM" id="SSF53474">
    <property type="entry name" value="alpha/beta-Hydrolases"/>
    <property type="match status" value="1"/>
</dbReference>
<evidence type="ECO:0000313" key="1">
    <source>
        <dbReference type="EMBL" id="MFB9053592.1"/>
    </source>
</evidence>
<proteinExistence type="predicted"/>
<name>A0ABV5F2D1_9FLAO</name>
<comment type="caution">
    <text evidence="1">The sequence shown here is derived from an EMBL/GenBank/DDBJ whole genome shotgun (WGS) entry which is preliminary data.</text>
</comment>
<evidence type="ECO:0000313" key="2">
    <source>
        <dbReference type="Proteomes" id="UP001589605"/>
    </source>
</evidence>
<evidence type="ECO:0008006" key="3">
    <source>
        <dbReference type="Google" id="ProtNLM"/>
    </source>
</evidence>
<sequence>MKKLLGIIIVITLTFSCKNKENKKTETTVKTEFQEVTTTDYVLNKPTKNIKAVLILFGGYPENANDIKREFKILENAQENNVAVLYMNYNRKLWLEQHELLQLSEQLTNIVKEHELPTDNVYIGGFSSGGNIALLISNFITKQNSDIIPKGVFIGDSPIDLASLYNTVEKNVKRDFSGPVMEESIWLLETLGKQFGNPNSNISKYEAYSIFTSETNNIDNLKYLKNTKIRLYTEPDSLWWKKRARVKYEEMNAYRIKGLSESLNTLQFKDVEYIPTVDKGYRSNGERDPHSWSIIDTQNLIAWMLKK</sequence>
<dbReference type="RefSeq" id="WP_382382799.1">
    <property type="nucleotide sequence ID" value="NZ_JBHMEZ010000012.1"/>
</dbReference>